<organism evidence="3 4">
    <name type="scientific">Flavihumibacter petaseus NBRC 106054</name>
    <dbReference type="NCBI Taxonomy" id="1220578"/>
    <lineage>
        <taxon>Bacteria</taxon>
        <taxon>Pseudomonadati</taxon>
        <taxon>Bacteroidota</taxon>
        <taxon>Chitinophagia</taxon>
        <taxon>Chitinophagales</taxon>
        <taxon>Chitinophagaceae</taxon>
        <taxon>Flavihumibacter</taxon>
    </lineage>
</organism>
<gene>
    <name evidence="3" type="ORF">FPE01S_01_09390</name>
</gene>
<protein>
    <recommendedName>
        <fullName evidence="2">DM2 domain-containing protein</fullName>
    </recommendedName>
</protein>
<evidence type="ECO:0000256" key="1">
    <source>
        <dbReference type="SAM" id="MobiDB-lite"/>
    </source>
</evidence>
<accession>A0A0E9MWH6</accession>
<dbReference type="PRINTS" id="PR00624">
    <property type="entry name" value="HISTONEH5"/>
</dbReference>
<evidence type="ECO:0000259" key="2">
    <source>
        <dbReference type="PROSITE" id="PS51925"/>
    </source>
</evidence>
<dbReference type="GO" id="GO:0003677">
    <property type="term" value="F:DNA binding"/>
    <property type="evidence" value="ECO:0007669"/>
    <property type="project" value="InterPro"/>
</dbReference>
<sequence>MATSKKKPVAKKAAPKKAAKKAAPKKAVKKAAPAKAAPKKAAPKKAAPKKAVKAAAPKKAAPKKAAKPAKKASTRKPNAAFMAPLTPSAALAGVIGAKALPRTEAVKKIWEYVKKHNLQDPKNKRQILADAQLKPVFGGKDSISMFDLAKLLGSHLS</sequence>
<dbReference type="InterPro" id="IPR036885">
    <property type="entry name" value="SWIB_MDM2_dom_sf"/>
</dbReference>
<dbReference type="Gene3D" id="1.10.245.10">
    <property type="entry name" value="SWIB/MDM2 domain"/>
    <property type="match status" value="1"/>
</dbReference>
<feature type="compositionally biased region" description="Basic residues" evidence="1">
    <location>
        <begin position="60"/>
        <end position="74"/>
    </location>
</feature>
<dbReference type="GO" id="GO:0030527">
    <property type="term" value="F:structural constituent of chromatin"/>
    <property type="evidence" value="ECO:0007669"/>
    <property type="project" value="InterPro"/>
</dbReference>
<feature type="compositionally biased region" description="Basic residues" evidence="1">
    <location>
        <begin position="1"/>
        <end position="29"/>
    </location>
</feature>
<dbReference type="Proteomes" id="UP000033121">
    <property type="component" value="Unassembled WGS sequence"/>
</dbReference>
<dbReference type="InterPro" id="IPR005819">
    <property type="entry name" value="H1/H5"/>
</dbReference>
<evidence type="ECO:0000313" key="3">
    <source>
        <dbReference type="EMBL" id="GAO41924.1"/>
    </source>
</evidence>
<dbReference type="Pfam" id="PF02201">
    <property type="entry name" value="SWIB"/>
    <property type="match status" value="1"/>
</dbReference>
<dbReference type="GO" id="GO:0000786">
    <property type="term" value="C:nucleosome"/>
    <property type="evidence" value="ECO:0007669"/>
    <property type="project" value="InterPro"/>
</dbReference>
<keyword evidence="4" id="KW-1185">Reference proteome</keyword>
<dbReference type="InterPro" id="IPR019835">
    <property type="entry name" value="SWIB_domain"/>
</dbReference>
<dbReference type="STRING" id="1220578.FPE01S_01_09390"/>
<dbReference type="AlphaFoldDB" id="A0A0E9MWH6"/>
<comment type="caution">
    <text evidence="3">The sequence shown here is derived from an EMBL/GenBank/DDBJ whole genome shotgun (WGS) entry which is preliminary data.</text>
</comment>
<dbReference type="InterPro" id="IPR003121">
    <property type="entry name" value="SWIB_MDM2_domain"/>
</dbReference>
<dbReference type="SUPFAM" id="SSF47592">
    <property type="entry name" value="SWIB/MDM2 domain"/>
    <property type="match status" value="1"/>
</dbReference>
<dbReference type="EMBL" id="BBWV01000001">
    <property type="protein sequence ID" value="GAO41924.1"/>
    <property type="molecule type" value="Genomic_DNA"/>
</dbReference>
<dbReference type="CDD" id="cd10567">
    <property type="entry name" value="SWIB-MDM2_like"/>
    <property type="match status" value="1"/>
</dbReference>
<dbReference type="SMART" id="SM00151">
    <property type="entry name" value="SWIB"/>
    <property type="match status" value="1"/>
</dbReference>
<dbReference type="PANTHER" id="PTHR13844">
    <property type="entry name" value="SWI/SNF-RELATED MATRIX-ASSOCIATED ACTIN-DEPENDENT REGULATOR OF CHROMATIN SUBFAMILY D"/>
    <property type="match status" value="1"/>
</dbReference>
<name>A0A0E9MWH6_9BACT</name>
<dbReference type="PROSITE" id="PS51925">
    <property type="entry name" value="SWIB_MDM2"/>
    <property type="match status" value="1"/>
</dbReference>
<proteinExistence type="predicted"/>
<dbReference type="GO" id="GO:0006334">
    <property type="term" value="P:nucleosome assembly"/>
    <property type="evidence" value="ECO:0007669"/>
    <property type="project" value="InterPro"/>
</dbReference>
<evidence type="ECO:0000313" key="4">
    <source>
        <dbReference type="Proteomes" id="UP000033121"/>
    </source>
</evidence>
<dbReference type="OrthoDB" id="680184at2"/>
<feature type="compositionally biased region" description="Basic residues" evidence="1">
    <location>
        <begin position="37"/>
        <end position="52"/>
    </location>
</feature>
<feature type="region of interest" description="Disordered" evidence="1">
    <location>
        <begin position="1"/>
        <end position="80"/>
    </location>
</feature>
<reference evidence="3 4" key="1">
    <citation type="submission" date="2015-04" db="EMBL/GenBank/DDBJ databases">
        <title>Whole genome shotgun sequence of Flavihumibacter petaseus NBRC 106054.</title>
        <authorList>
            <person name="Miyazawa S."/>
            <person name="Hosoyama A."/>
            <person name="Hashimoto M."/>
            <person name="Noguchi M."/>
            <person name="Tsuchikane K."/>
            <person name="Ohji S."/>
            <person name="Yamazoe A."/>
            <person name="Ichikawa N."/>
            <person name="Kimura A."/>
            <person name="Fujita N."/>
        </authorList>
    </citation>
    <scope>NUCLEOTIDE SEQUENCE [LARGE SCALE GENOMIC DNA]</scope>
    <source>
        <strain evidence="3 4">NBRC 106054</strain>
    </source>
</reference>
<feature type="domain" description="DM2" evidence="2">
    <location>
        <begin position="80"/>
        <end position="157"/>
    </location>
</feature>